<name>A0A392RFX7_9FABA</name>
<protein>
    <submittedName>
        <fullName evidence="2">Uncharacterized protein</fullName>
    </submittedName>
</protein>
<feature type="region of interest" description="Disordered" evidence="1">
    <location>
        <begin position="1"/>
        <end position="100"/>
    </location>
</feature>
<feature type="compositionally biased region" description="Basic and acidic residues" evidence="1">
    <location>
        <begin position="83"/>
        <end position="99"/>
    </location>
</feature>
<feature type="non-terminal residue" evidence="2">
    <location>
        <position position="139"/>
    </location>
</feature>
<feature type="compositionally biased region" description="Basic and acidic residues" evidence="1">
    <location>
        <begin position="41"/>
        <end position="56"/>
    </location>
</feature>
<reference evidence="2 3" key="1">
    <citation type="journal article" date="2018" name="Front. Plant Sci.">
        <title>Red Clover (Trifolium pratense) and Zigzag Clover (T. medium) - A Picture of Genomic Similarities and Differences.</title>
        <authorList>
            <person name="Dluhosova J."/>
            <person name="Istvanek J."/>
            <person name="Nedelnik J."/>
            <person name="Repkova J."/>
        </authorList>
    </citation>
    <scope>NUCLEOTIDE SEQUENCE [LARGE SCALE GENOMIC DNA]</scope>
    <source>
        <strain evidence="3">cv. 10/8</strain>
        <tissue evidence="2">Leaf</tissue>
    </source>
</reference>
<keyword evidence="3" id="KW-1185">Reference proteome</keyword>
<dbReference type="Proteomes" id="UP000265520">
    <property type="component" value="Unassembled WGS sequence"/>
</dbReference>
<comment type="caution">
    <text evidence="2">The sequence shown here is derived from an EMBL/GenBank/DDBJ whole genome shotgun (WGS) entry which is preliminary data.</text>
</comment>
<sequence length="139" mass="15261">PEKETQTNEEGKTEETKEKTQETKEVSANEDNPTPTAFQKDLVDSHLHTEITKESETQAQPSDQQVGDPSPQKDTGETQPDPDQNKPEVEVSTVDEEKTPVQVEFHGASVIEATLQGPLQDMAQHDVTIADAPTAERKG</sequence>
<proteinExistence type="predicted"/>
<evidence type="ECO:0000313" key="2">
    <source>
        <dbReference type="EMBL" id="MCI34736.1"/>
    </source>
</evidence>
<feature type="non-terminal residue" evidence="2">
    <location>
        <position position="1"/>
    </location>
</feature>
<dbReference type="EMBL" id="LXQA010216576">
    <property type="protein sequence ID" value="MCI34736.1"/>
    <property type="molecule type" value="Genomic_DNA"/>
</dbReference>
<feature type="compositionally biased region" description="Polar residues" evidence="1">
    <location>
        <begin position="57"/>
        <end position="67"/>
    </location>
</feature>
<evidence type="ECO:0000313" key="3">
    <source>
        <dbReference type="Proteomes" id="UP000265520"/>
    </source>
</evidence>
<feature type="compositionally biased region" description="Basic and acidic residues" evidence="1">
    <location>
        <begin position="1"/>
        <end position="27"/>
    </location>
</feature>
<evidence type="ECO:0000256" key="1">
    <source>
        <dbReference type="SAM" id="MobiDB-lite"/>
    </source>
</evidence>
<accession>A0A392RFX7</accession>
<organism evidence="2 3">
    <name type="scientific">Trifolium medium</name>
    <dbReference type="NCBI Taxonomy" id="97028"/>
    <lineage>
        <taxon>Eukaryota</taxon>
        <taxon>Viridiplantae</taxon>
        <taxon>Streptophyta</taxon>
        <taxon>Embryophyta</taxon>
        <taxon>Tracheophyta</taxon>
        <taxon>Spermatophyta</taxon>
        <taxon>Magnoliopsida</taxon>
        <taxon>eudicotyledons</taxon>
        <taxon>Gunneridae</taxon>
        <taxon>Pentapetalae</taxon>
        <taxon>rosids</taxon>
        <taxon>fabids</taxon>
        <taxon>Fabales</taxon>
        <taxon>Fabaceae</taxon>
        <taxon>Papilionoideae</taxon>
        <taxon>50 kb inversion clade</taxon>
        <taxon>NPAAA clade</taxon>
        <taxon>Hologalegina</taxon>
        <taxon>IRL clade</taxon>
        <taxon>Trifolieae</taxon>
        <taxon>Trifolium</taxon>
    </lineage>
</organism>
<dbReference type="AlphaFoldDB" id="A0A392RFX7"/>